<dbReference type="GO" id="GO:0005525">
    <property type="term" value="F:GTP binding"/>
    <property type="evidence" value="ECO:0007669"/>
    <property type="project" value="UniProtKB-KW"/>
</dbReference>
<dbReference type="InterPro" id="IPR005225">
    <property type="entry name" value="Small_GTP-bd"/>
</dbReference>
<evidence type="ECO:0000256" key="10">
    <source>
        <dbReference type="ARBA" id="ARBA00022842"/>
    </source>
</evidence>
<gene>
    <name evidence="19" type="primary">RAB19</name>
</gene>
<comment type="similarity">
    <text evidence="3">Belongs to the small GTPase superfamily. Rab family.</text>
</comment>
<evidence type="ECO:0000256" key="11">
    <source>
        <dbReference type="ARBA" id="ARBA00023134"/>
    </source>
</evidence>
<dbReference type="InterPro" id="IPR001806">
    <property type="entry name" value="Small_GTPase"/>
</dbReference>
<keyword evidence="8" id="KW-0547">Nucleotide-binding</keyword>
<name>A0A8C8FKG5_ONCTS</name>
<evidence type="ECO:0000256" key="5">
    <source>
        <dbReference type="ARBA" id="ARBA00022475"/>
    </source>
</evidence>
<dbReference type="SMART" id="SM00173">
    <property type="entry name" value="RAS"/>
    <property type="match status" value="1"/>
</dbReference>
<dbReference type="PROSITE" id="PS51419">
    <property type="entry name" value="RAB"/>
    <property type="match status" value="1"/>
</dbReference>
<evidence type="ECO:0000256" key="18">
    <source>
        <dbReference type="SAM" id="MobiDB-lite"/>
    </source>
</evidence>
<reference evidence="19" key="2">
    <citation type="submission" date="2025-09" db="UniProtKB">
        <authorList>
            <consortium name="Ensembl"/>
        </authorList>
    </citation>
    <scope>IDENTIFICATION</scope>
</reference>
<reference evidence="19" key="1">
    <citation type="submission" date="2025-08" db="UniProtKB">
        <authorList>
            <consortium name="Ensembl"/>
        </authorList>
    </citation>
    <scope>IDENTIFICATION</scope>
</reference>
<evidence type="ECO:0000256" key="3">
    <source>
        <dbReference type="ARBA" id="ARBA00006270"/>
    </source>
</evidence>
<keyword evidence="10" id="KW-0460">Magnesium</keyword>
<dbReference type="GO" id="GO:0005886">
    <property type="term" value="C:plasma membrane"/>
    <property type="evidence" value="ECO:0007669"/>
    <property type="project" value="UniProtKB-SubCell"/>
</dbReference>
<comment type="cofactor">
    <cofactor evidence="1">
        <name>Mg(2+)</name>
        <dbReference type="ChEBI" id="CHEBI:18420"/>
    </cofactor>
</comment>
<evidence type="ECO:0000256" key="8">
    <source>
        <dbReference type="ARBA" id="ARBA00022741"/>
    </source>
</evidence>
<evidence type="ECO:0000256" key="1">
    <source>
        <dbReference type="ARBA" id="ARBA00001946"/>
    </source>
</evidence>
<dbReference type="GO" id="GO:0003925">
    <property type="term" value="F:G protein activity"/>
    <property type="evidence" value="ECO:0007669"/>
    <property type="project" value="UniProtKB-EC"/>
</dbReference>
<evidence type="ECO:0000256" key="7">
    <source>
        <dbReference type="ARBA" id="ARBA00022723"/>
    </source>
</evidence>
<comment type="subcellular location">
    <subcellularLocation>
        <location evidence="2">Cell membrane</location>
        <topology evidence="2">Lipid-anchor</topology>
        <orientation evidence="2">Cytoplasmic side</orientation>
    </subcellularLocation>
</comment>
<dbReference type="EC" id="3.6.5.2" evidence="4"/>
<dbReference type="PRINTS" id="PR00449">
    <property type="entry name" value="RASTRNSFRMNG"/>
</dbReference>
<keyword evidence="5" id="KW-1003">Cell membrane</keyword>
<feature type="region of interest" description="Disordered" evidence="18">
    <location>
        <begin position="224"/>
        <end position="245"/>
    </location>
</feature>
<keyword evidence="14" id="KW-0636">Prenylation</keyword>
<keyword evidence="9" id="KW-0378">Hydrolase</keyword>
<dbReference type="AlphaFoldDB" id="A0A8C8FKG5"/>
<dbReference type="Ensembl" id="ENSOTST00005039316.2">
    <property type="protein sequence ID" value="ENSOTSP00005036209.2"/>
    <property type="gene ID" value="ENSOTSG00005017051.2"/>
</dbReference>
<dbReference type="NCBIfam" id="TIGR00231">
    <property type="entry name" value="small_GTP"/>
    <property type="match status" value="1"/>
</dbReference>
<keyword evidence="13" id="KW-0449">Lipoprotein</keyword>
<dbReference type="FunFam" id="3.40.50.300:FF:000887">
    <property type="entry name" value="Ras-related protein Rab-19"/>
    <property type="match status" value="1"/>
</dbReference>
<dbReference type="InterPro" id="IPR050209">
    <property type="entry name" value="Rab_GTPases_membrane_traffic"/>
</dbReference>
<feature type="region of interest" description="Disordered" evidence="18">
    <location>
        <begin position="1"/>
        <end position="20"/>
    </location>
</feature>
<dbReference type="SUPFAM" id="SSF52540">
    <property type="entry name" value="P-loop containing nucleoside triphosphate hydrolases"/>
    <property type="match status" value="1"/>
</dbReference>
<evidence type="ECO:0000256" key="17">
    <source>
        <dbReference type="ARBA" id="ARBA00057434"/>
    </source>
</evidence>
<keyword evidence="11" id="KW-0342">GTP-binding</keyword>
<dbReference type="PROSITE" id="PS51421">
    <property type="entry name" value="RAS"/>
    <property type="match status" value="1"/>
</dbReference>
<comment type="function">
    <text evidence="17">The small GTPases Rab are key regulators of intracellular membrane trafficking, from the formation of transport vesicles to their fusion with membranes. Rabs cycle between an inactive GDP-bound form and an active GTP-bound form that is able to recruit to membranes different set of downstream effectors directly responsible for vesicle formation, movement, tethering and fusion.</text>
</comment>
<dbReference type="InterPro" id="IPR027417">
    <property type="entry name" value="P-loop_NTPase"/>
</dbReference>
<accession>A0A8C8FKG5</accession>
<organism evidence="19 20">
    <name type="scientific">Oncorhynchus tshawytscha</name>
    <name type="common">Chinook salmon</name>
    <name type="synonym">Salmo tshawytscha</name>
    <dbReference type="NCBI Taxonomy" id="74940"/>
    <lineage>
        <taxon>Eukaryota</taxon>
        <taxon>Metazoa</taxon>
        <taxon>Chordata</taxon>
        <taxon>Craniata</taxon>
        <taxon>Vertebrata</taxon>
        <taxon>Euteleostomi</taxon>
        <taxon>Actinopterygii</taxon>
        <taxon>Neopterygii</taxon>
        <taxon>Teleostei</taxon>
        <taxon>Protacanthopterygii</taxon>
        <taxon>Salmoniformes</taxon>
        <taxon>Salmonidae</taxon>
        <taxon>Salmoninae</taxon>
        <taxon>Oncorhynchus</taxon>
    </lineage>
</organism>
<evidence type="ECO:0000256" key="6">
    <source>
        <dbReference type="ARBA" id="ARBA00022481"/>
    </source>
</evidence>
<dbReference type="Proteomes" id="UP000694402">
    <property type="component" value="Unassembled WGS sequence"/>
</dbReference>
<sequence>MALCSGQESTQSQGTRLPTRPWTLPRKLQFPRCSGAEQDDSFDFLFKIVLVGDSDVGKTCVVQRFKSGVFMEKQQNTIGVDFTVRTMFINGRNVKLQVWDTAGQERFRSITQSYYRSAHGAIVAYDITRRPTFDSLTHWIQEVEQDGAASVVLILIGNKSDRQAERQVLFEDACTLAEGRGALAALETSAKEAQNVEAAFMLMARELMVRNGLALTDQHSKASPHFFPNSHPIHGTDPTNRESCC</sequence>
<proteinExistence type="inferred from homology"/>
<dbReference type="GeneTree" id="ENSGT00940000156717"/>
<comment type="catalytic activity">
    <reaction evidence="16">
        <text>GTP + H2O = GDP + phosphate + H(+)</text>
        <dbReference type="Rhea" id="RHEA:19669"/>
        <dbReference type="ChEBI" id="CHEBI:15377"/>
        <dbReference type="ChEBI" id="CHEBI:15378"/>
        <dbReference type="ChEBI" id="CHEBI:37565"/>
        <dbReference type="ChEBI" id="CHEBI:43474"/>
        <dbReference type="ChEBI" id="CHEBI:58189"/>
        <dbReference type="EC" id="3.6.5.2"/>
    </reaction>
    <physiologicalReaction direction="left-to-right" evidence="16">
        <dbReference type="Rhea" id="RHEA:19670"/>
    </physiologicalReaction>
</comment>
<evidence type="ECO:0000256" key="4">
    <source>
        <dbReference type="ARBA" id="ARBA00011984"/>
    </source>
</evidence>
<evidence type="ECO:0000256" key="13">
    <source>
        <dbReference type="ARBA" id="ARBA00023288"/>
    </source>
</evidence>
<keyword evidence="12" id="KW-0472">Membrane</keyword>
<dbReference type="PANTHER" id="PTHR47979">
    <property type="entry name" value="DRAB11-RELATED"/>
    <property type="match status" value="1"/>
</dbReference>
<protein>
    <recommendedName>
        <fullName evidence="15">Ras-related protein Rab-19</fullName>
        <ecNumber evidence="4">3.6.5.2</ecNumber>
    </recommendedName>
</protein>
<dbReference type="GO" id="GO:0046872">
    <property type="term" value="F:metal ion binding"/>
    <property type="evidence" value="ECO:0007669"/>
    <property type="project" value="UniProtKB-KW"/>
</dbReference>
<keyword evidence="6" id="KW-0488">Methylation</keyword>
<dbReference type="Pfam" id="PF00071">
    <property type="entry name" value="Ras"/>
    <property type="match status" value="1"/>
</dbReference>
<dbReference type="SMART" id="SM00176">
    <property type="entry name" value="RAN"/>
    <property type="match status" value="1"/>
</dbReference>
<keyword evidence="20" id="KW-1185">Reference proteome</keyword>
<evidence type="ECO:0000256" key="14">
    <source>
        <dbReference type="ARBA" id="ARBA00023289"/>
    </source>
</evidence>
<dbReference type="Gene3D" id="3.40.50.300">
    <property type="entry name" value="P-loop containing nucleotide triphosphate hydrolases"/>
    <property type="match status" value="1"/>
</dbReference>
<evidence type="ECO:0000256" key="9">
    <source>
        <dbReference type="ARBA" id="ARBA00022801"/>
    </source>
</evidence>
<evidence type="ECO:0000313" key="19">
    <source>
        <dbReference type="Ensembl" id="ENSOTSP00005036209.2"/>
    </source>
</evidence>
<evidence type="ECO:0000256" key="15">
    <source>
        <dbReference type="ARBA" id="ARBA00039499"/>
    </source>
</evidence>
<evidence type="ECO:0000313" key="20">
    <source>
        <dbReference type="Proteomes" id="UP000694402"/>
    </source>
</evidence>
<evidence type="ECO:0000256" key="16">
    <source>
        <dbReference type="ARBA" id="ARBA00047660"/>
    </source>
</evidence>
<dbReference type="SMART" id="SM00175">
    <property type="entry name" value="RAB"/>
    <property type="match status" value="1"/>
</dbReference>
<evidence type="ECO:0000256" key="2">
    <source>
        <dbReference type="ARBA" id="ARBA00004342"/>
    </source>
</evidence>
<dbReference type="SMART" id="SM00174">
    <property type="entry name" value="RHO"/>
    <property type="match status" value="1"/>
</dbReference>
<feature type="compositionally biased region" description="Polar residues" evidence="18">
    <location>
        <begin position="1"/>
        <end position="16"/>
    </location>
</feature>
<evidence type="ECO:0000256" key="12">
    <source>
        <dbReference type="ARBA" id="ARBA00023136"/>
    </source>
</evidence>
<keyword evidence="7" id="KW-0479">Metal-binding</keyword>